<dbReference type="InterPro" id="IPR018744">
    <property type="entry name" value="DUF2293"/>
</dbReference>
<organism evidence="3">
    <name type="scientific">Petromyces alliaceus</name>
    <name type="common">Aspergillus alliaceus</name>
    <dbReference type="NCBI Taxonomy" id="209559"/>
    <lineage>
        <taxon>Eukaryota</taxon>
        <taxon>Fungi</taxon>
        <taxon>Dikarya</taxon>
        <taxon>Ascomycota</taxon>
        <taxon>Pezizomycotina</taxon>
        <taxon>Eurotiomycetes</taxon>
        <taxon>Eurotiomycetidae</taxon>
        <taxon>Eurotiales</taxon>
        <taxon>Aspergillaceae</taxon>
        <taxon>Aspergillus</taxon>
        <taxon>Aspergillus subgen. Circumdati</taxon>
    </lineage>
</organism>
<dbReference type="EMBL" id="ML735226">
    <property type="protein sequence ID" value="KAE8393913.1"/>
    <property type="molecule type" value="Genomic_DNA"/>
</dbReference>
<dbReference type="PANTHER" id="PTHR38113:SF1">
    <property type="entry name" value="DUF2293 DOMAIN-CONTAINING PROTEIN"/>
    <property type="match status" value="1"/>
</dbReference>
<dbReference type="PANTHER" id="PTHR38113">
    <property type="match status" value="1"/>
</dbReference>
<name>A0A5N7CKB2_PETAA</name>
<dbReference type="Proteomes" id="UP000326877">
    <property type="component" value="Unassembled WGS sequence"/>
</dbReference>
<evidence type="ECO:0000313" key="3">
    <source>
        <dbReference type="EMBL" id="KAE8393913.1"/>
    </source>
</evidence>
<evidence type="ECO:0000256" key="1">
    <source>
        <dbReference type="SAM" id="MobiDB-lite"/>
    </source>
</evidence>
<sequence>MARVFRRPVSALARRAPGRAALRTTRKHKVIMESVTQEKKKLRSVISFEAKAPPGYTFIPAGNPQLTSACKELCRKDGLKVFAVTTTPHMHTHNLSQHVHRIGYHFPSAIVATACMDLGLYLTPAGKAMPFQSIVYTSTHKRTNSEISQTTINTEARDVLRDLFPNIPDNDLNQIIKTAFQKGQRKVGTAVELPLARRAQLAVVAHIRHVYTDYDRLLKTTSFHEARSIVEEPTLARLVEWRGDDENGKTVLEDVFREVIVISDDEDSDTEGDIPQYVDRDYSVEIVSSHPCTEDLQMKPVNYANPIHREHNLDISDEEAPPGFRFIRVAPRKAKIDRRGFSRYQAWDRAINRYRNGANVTDKRRPLDGSTDHGRPIYAAQQSLQENSDPGLLRAIPSRRISATPFGQVNSTGLNRSTIAPVIEHRKPYDVYPITRSPHQREVVPEVVPLERALESRGGKPLFQQDNSPNAPVFVSGPKVIGNSGDQRGSQRALGPFYSRTSVNPQDRVLPSIEPPLSPENKLPDSGPLDHFTGMMSGGFSIRSVTPHHLPHKDIPHHFIEDGVQDQLPKRRRLAYYETVNPERGHSRLALATDLADTSTRRQCIPLGSSPRQFSLQDDIHLRRKYLAPVDPLPNSEPRLGKVQLSNSRATRFDLKSRFMHPEQCETLGGQSLPRNHPVEEVHGRWRPPEQPCPLPGTRTAASMTYGSDRAVPVQSSNLKEQRICYPDHHHDSRTMLLEGSGLHKSSWTNGHDHILMQHENTKSRRHYADDFVRTIDSQALVPMEHPPQHRLRTHCAREPPIQRTCVQHPREPYKHIIPGGISSRPPPFRDPLQSRVGPAVQGHATVDMRYPDAGLIESASAVGDYEGRFPNSSHSSRGRPQHTQELAYPTFVGRDDQSQPCHSMPEGRTVIIMD</sequence>
<feature type="region of interest" description="Disordered" evidence="1">
    <location>
        <begin position="894"/>
        <end position="915"/>
    </location>
</feature>
<reference evidence="3" key="1">
    <citation type="submission" date="2019-04" db="EMBL/GenBank/DDBJ databases">
        <title>Friends and foes A comparative genomics studyof 23 Aspergillus species from section Flavi.</title>
        <authorList>
            <consortium name="DOE Joint Genome Institute"/>
            <person name="Kjaerbolling I."/>
            <person name="Vesth T."/>
            <person name="Frisvad J.C."/>
            <person name="Nybo J.L."/>
            <person name="Theobald S."/>
            <person name="Kildgaard S."/>
            <person name="Isbrandt T."/>
            <person name="Kuo A."/>
            <person name="Sato A."/>
            <person name="Lyhne E.K."/>
            <person name="Kogle M.E."/>
            <person name="Wiebenga A."/>
            <person name="Kun R.S."/>
            <person name="Lubbers R.J."/>
            <person name="Makela M.R."/>
            <person name="Barry K."/>
            <person name="Chovatia M."/>
            <person name="Clum A."/>
            <person name="Daum C."/>
            <person name="Haridas S."/>
            <person name="He G."/>
            <person name="LaButti K."/>
            <person name="Lipzen A."/>
            <person name="Mondo S."/>
            <person name="Riley R."/>
            <person name="Salamov A."/>
            <person name="Simmons B.A."/>
            <person name="Magnuson J.K."/>
            <person name="Henrissat B."/>
            <person name="Mortensen U.H."/>
            <person name="Larsen T.O."/>
            <person name="Devries R.P."/>
            <person name="Grigoriev I.V."/>
            <person name="Machida M."/>
            <person name="Baker S.E."/>
            <person name="Andersen M.R."/>
        </authorList>
    </citation>
    <scope>NUCLEOTIDE SEQUENCE [LARGE SCALE GENOMIC DNA]</scope>
    <source>
        <strain evidence="3">IBT 14317</strain>
    </source>
</reference>
<dbReference type="OrthoDB" id="5288828at2759"/>
<evidence type="ECO:0000259" key="2">
    <source>
        <dbReference type="Pfam" id="PF10056"/>
    </source>
</evidence>
<dbReference type="Pfam" id="PF10056">
    <property type="entry name" value="DUF2293"/>
    <property type="match status" value="1"/>
</dbReference>
<protein>
    <recommendedName>
        <fullName evidence="2">DUF2293 domain-containing protein</fullName>
    </recommendedName>
</protein>
<feature type="domain" description="DUF2293" evidence="2">
    <location>
        <begin position="160"/>
        <end position="242"/>
    </location>
</feature>
<feature type="region of interest" description="Disordered" evidence="1">
    <location>
        <begin position="481"/>
        <end position="530"/>
    </location>
</feature>
<dbReference type="AlphaFoldDB" id="A0A5N7CKB2"/>
<accession>A0A5N7CKB2</accession>
<proteinExistence type="predicted"/>
<gene>
    <name evidence="3" type="ORF">BDV23DRAFT_21833</name>
</gene>